<dbReference type="InterPro" id="IPR052958">
    <property type="entry name" value="IFN-induced_PKR_regulator"/>
</dbReference>
<reference evidence="2" key="1">
    <citation type="submission" date="2010-06" db="EMBL/GenBank/DDBJ databases">
        <authorList>
            <person name="Jiang H."/>
            <person name="Abraham K."/>
            <person name="Ali S."/>
            <person name="Alsbrooks S.L."/>
            <person name="Anim B.N."/>
            <person name="Anosike U.S."/>
            <person name="Attaway T."/>
            <person name="Bandaranaike D.P."/>
            <person name="Battles P.K."/>
            <person name="Bell S.N."/>
            <person name="Bell A.V."/>
            <person name="Beltran B."/>
            <person name="Bickham C."/>
            <person name="Bustamante Y."/>
            <person name="Caleb T."/>
            <person name="Canada A."/>
            <person name="Cardenas V."/>
            <person name="Carter K."/>
            <person name="Chacko J."/>
            <person name="Chandrabose M.N."/>
            <person name="Chavez D."/>
            <person name="Chavez A."/>
            <person name="Chen L."/>
            <person name="Chu H.-S."/>
            <person name="Claassen K.J."/>
            <person name="Cockrell R."/>
            <person name="Collins M."/>
            <person name="Cooper J.A."/>
            <person name="Cree A."/>
            <person name="Curry S.M."/>
            <person name="Da Y."/>
            <person name="Dao M.D."/>
            <person name="Das B."/>
            <person name="Davila M.-L."/>
            <person name="Davy-Carroll L."/>
            <person name="Denson S."/>
            <person name="Dinh H."/>
            <person name="Ebong V.E."/>
            <person name="Edwards J.R."/>
            <person name="Egan A."/>
            <person name="El-Daye J."/>
            <person name="Escobedo L."/>
            <person name="Fernandez S."/>
            <person name="Fernando P.R."/>
            <person name="Flagg N."/>
            <person name="Forbes L.D."/>
            <person name="Fowler R.G."/>
            <person name="Fu Q."/>
            <person name="Gabisi R.A."/>
            <person name="Ganer J."/>
            <person name="Garbino Pronczuk A."/>
            <person name="Garcia R.M."/>
            <person name="Garner T."/>
            <person name="Garrett T.E."/>
            <person name="Gonzalez D.A."/>
            <person name="Hamid H."/>
            <person name="Hawkins E.S."/>
            <person name="Hirani K."/>
            <person name="Hogues M.E."/>
            <person name="Hollins B."/>
            <person name="Hsiao C.-H."/>
            <person name="Jabil R."/>
            <person name="James M.L."/>
            <person name="Jhangiani S.N."/>
            <person name="Johnson B."/>
            <person name="Johnson Q."/>
            <person name="Joshi V."/>
            <person name="Kalu J.B."/>
            <person name="Kam C."/>
            <person name="Kashfia A."/>
            <person name="Keebler J."/>
            <person name="Kisamo H."/>
            <person name="Kovar C.L."/>
            <person name="Lago L.A."/>
            <person name="Lai C.-Y."/>
            <person name="Laidlaw J."/>
            <person name="Lara F."/>
            <person name="Le T.-K."/>
            <person name="Lee S.L."/>
            <person name="Legall F.H."/>
            <person name="Lemon S.J."/>
            <person name="Lewis L.R."/>
            <person name="Li B."/>
            <person name="Liu Y."/>
            <person name="Liu Y.-S."/>
            <person name="Lopez J."/>
            <person name="Lozado R.J."/>
            <person name="Lu J."/>
            <person name="Madu R.C."/>
            <person name="Maheshwari M."/>
            <person name="Maheshwari R."/>
            <person name="Malloy K."/>
            <person name="Martinez E."/>
            <person name="Mathew T."/>
            <person name="Mercado I.C."/>
            <person name="Mercado C."/>
            <person name="Meyer B."/>
            <person name="Montgomery K."/>
            <person name="Morgan M.B."/>
            <person name="Munidasa M."/>
            <person name="Nazareth L.V."/>
            <person name="Nelson J."/>
            <person name="Ng B.M."/>
            <person name="Nguyen N.B."/>
            <person name="Nguyen P.Q."/>
            <person name="Nguyen T."/>
            <person name="Obregon M."/>
            <person name="Okwuonu G.O."/>
            <person name="Onwere C.G."/>
            <person name="Orozco G."/>
            <person name="Parra A."/>
            <person name="Patel S."/>
            <person name="Patil S."/>
            <person name="Perez A."/>
            <person name="Perez Y."/>
            <person name="Pham C."/>
            <person name="Primus E.L."/>
            <person name="Pu L.-L."/>
            <person name="Puazo M."/>
            <person name="Qin X."/>
            <person name="Quiroz J.B."/>
            <person name="Reese J."/>
            <person name="Richards S."/>
            <person name="Rives C.M."/>
            <person name="Robberts R."/>
            <person name="Ruiz S.J."/>
            <person name="Ruiz M.J."/>
            <person name="Santibanez J."/>
            <person name="Schneider B.W."/>
            <person name="Sisson I."/>
            <person name="Smith M."/>
            <person name="Sodergren E."/>
            <person name="Song X.-Z."/>
            <person name="Song B.B."/>
            <person name="Summersgill H."/>
            <person name="Thelus R."/>
            <person name="Thornton R.D."/>
            <person name="Trejos Z.Y."/>
            <person name="Usmani K."/>
            <person name="Vattathil S."/>
            <person name="Villasana D."/>
            <person name="Walker D.L."/>
            <person name="Wang S."/>
            <person name="Wang K."/>
            <person name="White C.S."/>
            <person name="Williams A.C."/>
            <person name="Williamson J."/>
            <person name="Wilson K."/>
            <person name="Woghiren I.O."/>
            <person name="Woodworth J.R."/>
            <person name="Worley K.C."/>
            <person name="Wright R.A."/>
            <person name="Wu W."/>
            <person name="Young L."/>
            <person name="Zhang L."/>
            <person name="Zhang J."/>
            <person name="Zhu Y."/>
            <person name="Muzny D.M."/>
            <person name="Weinstock G."/>
            <person name="Gibbs R.A."/>
        </authorList>
    </citation>
    <scope>NUCLEOTIDE SEQUENCE [LARGE SCALE GENOMIC DNA]</scope>
    <source>
        <strain evidence="2">LSR1</strain>
    </source>
</reference>
<name>A0A8R2NMS1_ACYPI</name>
<dbReference type="EnsemblMetazoa" id="XM_029487755.1">
    <property type="protein sequence ID" value="XP_029343615.1"/>
    <property type="gene ID" value="LOC115033785"/>
</dbReference>
<dbReference type="Proteomes" id="UP000007819">
    <property type="component" value="Chromosome A1"/>
</dbReference>
<accession>A0A8R2NMS1</accession>
<dbReference type="PANTHER" id="PTHR46289">
    <property type="entry name" value="52 KDA REPRESSOR OF THE INHIBITOR OF THE PROTEIN KINASE-LIKE PROTEIN-RELATED"/>
    <property type="match status" value="1"/>
</dbReference>
<dbReference type="AlphaFoldDB" id="A0A8R2NMS1"/>
<dbReference type="RefSeq" id="XP_029343615.1">
    <property type="nucleotide sequence ID" value="XM_029487755.1"/>
</dbReference>
<reference evidence="1" key="2">
    <citation type="submission" date="2022-06" db="UniProtKB">
        <authorList>
            <consortium name="EnsemblMetazoa"/>
        </authorList>
    </citation>
    <scope>IDENTIFICATION</scope>
</reference>
<dbReference type="GeneID" id="115033785"/>
<keyword evidence="2" id="KW-1185">Reference proteome</keyword>
<dbReference type="PANTHER" id="PTHR46289:SF17">
    <property type="entry name" value="HAT C-TERMINAL DIMERISATION DOMAIN-CONTAINING PROTEIN"/>
    <property type="match status" value="1"/>
</dbReference>
<protein>
    <recommendedName>
        <fullName evidence="3">TTF-type domain-containing protein</fullName>
    </recommendedName>
</protein>
<dbReference type="KEGG" id="api:115033785"/>
<dbReference type="OrthoDB" id="6607475at2759"/>
<proteinExistence type="predicted"/>
<sequence length="315" mass="36478">MKRSGKITDLFQLRTNKLPKTTDTDNIENIGSVENENVVSTSINFDSQDIGAYINLREKNIILNDLKREQLLTSPWVLPSGYVFPIDNTNKRNLRFQMSWINRFPWLVYSEIEKGALCKFCVLFSNSDTGKGSHEKTKSFVTQPFKKWKNVIEKSNDHENQILIDVGSEVTIPRCVKKQINRDNTTSQSPEEYYKRTIFNSFLDHTIVHLADRFIKHKEIITNLEKVIPSLINVNSIDLLKDTITFYESLLPDSTVFNEEFSTWKLKCLKNSIEKKPSNAVESLLECDERFFPNIRKLSSNCCSEIFSLYGIIII</sequence>
<organism evidence="1 2">
    <name type="scientific">Acyrthosiphon pisum</name>
    <name type="common">Pea aphid</name>
    <dbReference type="NCBI Taxonomy" id="7029"/>
    <lineage>
        <taxon>Eukaryota</taxon>
        <taxon>Metazoa</taxon>
        <taxon>Ecdysozoa</taxon>
        <taxon>Arthropoda</taxon>
        <taxon>Hexapoda</taxon>
        <taxon>Insecta</taxon>
        <taxon>Pterygota</taxon>
        <taxon>Neoptera</taxon>
        <taxon>Paraneoptera</taxon>
        <taxon>Hemiptera</taxon>
        <taxon>Sternorrhyncha</taxon>
        <taxon>Aphidomorpha</taxon>
        <taxon>Aphidoidea</taxon>
        <taxon>Aphididae</taxon>
        <taxon>Macrosiphini</taxon>
        <taxon>Acyrthosiphon</taxon>
    </lineage>
</organism>
<evidence type="ECO:0000313" key="2">
    <source>
        <dbReference type="Proteomes" id="UP000007819"/>
    </source>
</evidence>
<evidence type="ECO:0000313" key="1">
    <source>
        <dbReference type="EnsemblMetazoa" id="XP_029343615.1"/>
    </source>
</evidence>
<evidence type="ECO:0008006" key="3">
    <source>
        <dbReference type="Google" id="ProtNLM"/>
    </source>
</evidence>